<name>A0A1J1IDF9_9DIPT</name>
<keyword evidence="10" id="KW-1185">Reference proteome</keyword>
<dbReference type="UniPathway" id="UPA00196"/>
<dbReference type="GO" id="GO:0005789">
    <property type="term" value="C:endoplasmic reticulum membrane"/>
    <property type="evidence" value="ECO:0007669"/>
    <property type="project" value="UniProtKB-SubCell"/>
</dbReference>
<evidence type="ECO:0000256" key="3">
    <source>
        <dbReference type="ARBA" id="ARBA00022502"/>
    </source>
</evidence>
<dbReference type="InterPro" id="IPR009580">
    <property type="entry name" value="GPI_biosynthesis_protein_Pig-F"/>
</dbReference>
<evidence type="ECO:0000256" key="6">
    <source>
        <dbReference type="ARBA" id="ARBA00022989"/>
    </source>
</evidence>
<keyword evidence="7 8" id="KW-0472">Membrane</keyword>
<dbReference type="OrthoDB" id="17366at2759"/>
<keyword evidence="5" id="KW-0256">Endoplasmic reticulum</keyword>
<feature type="transmembrane region" description="Helical" evidence="8">
    <location>
        <begin position="44"/>
        <end position="63"/>
    </location>
</feature>
<dbReference type="EMBL" id="CVRI01000047">
    <property type="protein sequence ID" value="CRK98319.1"/>
    <property type="molecule type" value="Genomic_DNA"/>
</dbReference>
<protein>
    <submittedName>
        <fullName evidence="9">CLUMA_CG011681, isoform A</fullName>
    </submittedName>
</protein>
<feature type="transmembrane region" description="Helical" evidence="8">
    <location>
        <begin position="118"/>
        <end position="144"/>
    </location>
</feature>
<dbReference type="AlphaFoldDB" id="A0A1J1IDF9"/>
<proteinExistence type="predicted"/>
<keyword evidence="3" id="KW-0337">GPI-anchor biosynthesis</keyword>
<dbReference type="STRING" id="568069.A0A1J1IDF9"/>
<accession>A0A1J1IDF9</accession>
<feature type="transmembrane region" description="Helical" evidence="8">
    <location>
        <begin position="165"/>
        <end position="184"/>
    </location>
</feature>
<evidence type="ECO:0000256" key="2">
    <source>
        <dbReference type="ARBA" id="ARBA00004687"/>
    </source>
</evidence>
<comment type="subcellular location">
    <subcellularLocation>
        <location evidence="1">Endoplasmic reticulum membrane</location>
        <topology evidence="1">Multi-pass membrane protein</topology>
    </subcellularLocation>
</comment>
<evidence type="ECO:0000256" key="8">
    <source>
        <dbReference type="SAM" id="Phobius"/>
    </source>
</evidence>
<feature type="transmembrane region" description="Helical" evidence="8">
    <location>
        <begin position="84"/>
        <end position="106"/>
    </location>
</feature>
<evidence type="ECO:0000256" key="1">
    <source>
        <dbReference type="ARBA" id="ARBA00004477"/>
    </source>
</evidence>
<evidence type="ECO:0000313" key="9">
    <source>
        <dbReference type="EMBL" id="CRK98319.1"/>
    </source>
</evidence>
<comment type="pathway">
    <text evidence="2">Glycolipid biosynthesis; glycosylphosphatidylinositol-anchor biosynthesis.</text>
</comment>
<evidence type="ECO:0000256" key="5">
    <source>
        <dbReference type="ARBA" id="ARBA00022824"/>
    </source>
</evidence>
<feature type="transmembrane region" description="Helical" evidence="8">
    <location>
        <begin position="12"/>
        <end position="32"/>
    </location>
</feature>
<evidence type="ECO:0000256" key="7">
    <source>
        <dbReference type="ARBA" id="ARBA00023136"/>
    </source>
</evidence>
<dbReference type="Proteomes" id="UP000183832">
    <property type="component" value="Unassembled WGS sequence"/>
</dbReference>
<dbReference type="Pfam" id="PF06699">
    <property type="entry name" value="PIG-F"/>
    <property type="match status" value="1"/>
</dbReference>
<organism evidence="9 10">
    <name type="scientific">Clunio marinus</name>
    <dbReference type="NCBI Taxonomy" id="568069"/>
    <lineage>
        <taxon>Eukaryota</taxon>
        <taxon>Metazoa</taxon>
        <taxon>Ecdysozoa</taxon>
        <taxon>Arthropoda</taxon>
        <taxon>Hexapoda</taxon>
        <taxon>Insecta</taxon>
        <taxon>Pterygota</taxon>
        <taxon>Neoptera</taxon>
        <taxon>Endopterygota</taxon>
        <taxon>Diptera</taxon>
        <taxon>Nematocera</taxon>
        <taxon>Chironomoidea</taxon>
        <taxon>Chironomidae</taxon>
        <taxon>Clunio</taxon>
    </lineage>
</organism>
<feature type="transmembrane region" description="Helical" evidence="8">
    <location>
        <begin position="196"/>
        <end position="216"/>
    </location>
</feature>
<evidence type="ECO:0000313" key="10">
    <source>
        <dbReference type="Proteomes" id="UP000183832"/>
    </source>
</evidence>
<keyword evidence="6 8" id="KW-1133">Transmembrane helix</keyword>
<evidence type="ECO:0000256" key="4">
    <source>
        <dbReference type="ARBA" id="ARBA00022692"/>
    </source>
</evidence>
<dbReference type="GO" id="GO:0006506">
    <property type="term" value="P:GPI anchor biosynthetic process"/>
    <property type="evidence" value="ECO:0007669"/>
    <property type="project" value="UniProtKB-UniPathway"/>
</dbReference>
<keyword evidence="4 8" id="KW-0812">Transmembrane</keyword>
<reference evidence="9 10" key="1">
    <citation type="submission" date="2015-04" db="EMBL/GenBank/DDBJ databases">
        <authorList>
            <person name="Syromyatnikov M.Y."/>
            <person name="Popov V.N."/>
        </authorList>
    </citation>
    <scope>NUCLEOTIDE SEQUENCE [LARGE SCALE GENOMIC DNA]</scope>
</reference>
<gene>
    <name evidence="9" type="ORF">CLUMA_CG011681</name>
</gene>
<sequence length="225" mass="25631">MQVISTIERVRLNYAASTIGFIVLYTFTVATFSAEFLKLWLHSIYFIVAEMIKLVIIQKYYGLDLSYSQEGVRKKRSNKVGDSIKFAVLMIMTIFFYAFICVIMGAPPLTHVEETLTLSSLLTALTIFPISLFIGVSGTLGILFTETFELVNVTSQEYLKLLQRNAYLVIFGAFIGSIAFPLDWDRPWQAYPIPNITGAITGQMLGCFYCFFETMVRYKLGKKYR</sequence>